<evidence type="ECO:0000259" key="2">
    <source>
        <dbReference type="Pfam" id="PF13407"/>
    </source>
</evidence>
<accession>A0A371NYV8</accession>
<dbReference type="InterPro" id="IPR028082">
    <property type="entry name" value="Peripla_BP_I"/>
</dbReference>
<dbReference type="GO" id="GO:0030288">
    <property type="term" value="C:outer membrane-bounded periplasmic space"/>
    <property type="evidence" value="ECO:0007669"/>
    <property type="project" value="TreeGrafter"/>
</dbReference>
<organism evidence="3 4">
    <name type="scientific">Aeromicrobium endophyticum</name>
    <dbReference type="NCBI Taxonomy" id="2292704"/>
    <lineage>
        <taxon>Bacteria</taxon>
        <taxon>Bacillati</taxon>
        <taxon>Actinomycetota</taxon>
        <taxon>Actinomycetes</taxon>
        <taxon>Propionibacteriales</taxon>
        <taxon>Nocardioidaceae</taxon>
        <taxon>Aeromicrobium</taxon>
    </lineage>
</organism>
<keyword evidence="4" id="KW-1185">Reference proteome</keyword>
<gene>
    <name evidence="3" type="ORF">DX116_18620</name>
</gene>
<dbReference type="RefSeq" id="WP_119705799.1">
    <property type="nucleotide sequence ID" value="NZ_JBHSOI010000001.1"/>
</dbReference>
<evidence type="ECO:0000313" key="3">
    <source>
        <dbReference type="EMBL" id="REK68877.1"/>
    </source>
</evidence>
<comment type="subcellular location">
    <subcellularLocation>
        <location evidence="1">Cell envelope</location>
    </subcellularLocation>
</comment>
<dbReference type="InterPro" id="IPR025997">
    <property type="entry name" value="SBP_2_dom"/>
</dbReference>
<sequence>MDCITYHSARERAARASLVRFSPAVAAISDQMTEVRQIAIYRWSIGLASVPTRSGRVSAEAAHHFPSIGENMISLKNPRRLVSLTAVASAVALGLGACGSDSSGSSADCAKEYTIGFSHPVGEAAFVKALKLNIEKKAKENGCVDVLMDNTQANDLGSQRSTIETWVTQGVDAIVVFPVDASSIATLQKSAQEKGIKWLTYASPAKGADGYTGFDNVQSGKLIGEAAASFIETNQVAGKVTAAVTTLEALPDVKGRWEEPIKAITDAGVKVVSKQDCADQACGLEKTESLLRQYPDLRIFVGLNDDAALGAAKAFKNAGIDPAEVFIGGQDGALEALEAVKAGGSYKISAAIDMIDLAGDIVDNSVNAVDGEGETETQAAVVPATLDDPAKLDALIAQLQVK</sequence>
<dbReference type="CDD" id="cd01536">
    <property type="entry name" value="PBP1_ABC_sugar_binding-like"/>
    <property type="match status" value="1"/>
</dbReference>
<dbReference type="EMBL" id="QUBR01000003">
    <property type="protein sequence ID" value="REK68877.1"/>
    <property type="molecule type" value="Genomic_DNA"/>
</dbReference>
<dbReference type="OrthoDB" id="4987140at2"/>
<evidence type="ECO:0000313" key="4">
    <source>
        <dbReference type="Proteomes" id="UP000265581"/>
    </source>
</evidence>
<dbReference type="Gene3D" id="3.40.50.2300">
    <property type="match status" value="2"/>
</dbReference>
<dbReference type="GO" id="GO:0030246">
    <property type="term" value="F:carbohydrate binding"/>
    <property type="evidence" value="ECO:0007669"/>
    <property type="project" value="TreeGrafter"/>
</dbReference>
<comment type="caution">
    <text evidence="3">The sequence shown here is derived from an EMBL/GenBank/DDBJ whole genome shotgun (WGS) entry which is preliminary data.</text>
</comment>
<proteinExistence type="predicted"/>
<dbReference type="AlphaFoldDB" id="A0A371NYV8"/>
<reference evidence="3 4" key="1">
    <citation type="submission" date="2018-08" db="EMBL/GenBank/DDBJ databases">
        <title>Aeromicrobium sp. M2KJ-4, whole genome shotgun sequence.</title>
        <authorList>
            <person name="Tuo L."/>
        </authorList>
    </citation>
    <scope>NUCLEOTIDE SEQUENCE [LARGE SCALE GENOMIC DNA]</scope>
    <source>
        <strain evidence="3 4">M2KJ-4</strain>
    </source>
</reference>
<feature type="domain" description="Periplasmic binding protein" evidence="2">
    <location>
        <begin position="115"/>
        <end position="372"/>
    </location>
</feature>
<dbReference type="Proteomes" id="UP000265581">
    <property type="component" value="Unassembled WGS sequence"/>
</dbReference>
<protein>
    <submittedName>
        <fullName evidence="3">Sugar ABC transporter substrate-binding protein</fullName>
    </submittedName>
</protein>
<dbReference type="InterPro" id="IPR050555">
    <property type="entry name" value="Bact_Solute-Bind_Prot2"/>
</dbReference>
<dbReference type="SUPFAM" id="SSF53822">
    <property type="entry name" value="Periplasmic binding protein-like I"/>
    <property type="match status" value="1"/>
</dbReference>
<evidence type="ECO:0000256" key="1">
    <source>
        <dbReference type="ARBA" id="ARBA00004196"/>
    </source>
</evidence>
<name>A0A371NYV8_9ACTN</name>
<dbReference type="Pfam" id="PF13407">
    <property type="entry name" value="Peripla_BP_4"/>
    <property type="match status" value="1"/>
</dbReference>
<dbReference type="PANTHER" id="PTHR30036">
    <property type="entry name" value="D-XYLOSE-BINDING PERIPLASMIC PROTEIN"/>
    <property type="match status" value="1"/>
</dbReference>